<sequence length="144" mass="15126">MTTRALLFGTGDTSRATDLGLLILRLGFGLSLAFGHGLGKLPPSEGFIAGTAEMGFPLPTLFAWAAALSEFVGGLLIAAGLLTRPAAVFAGFTMAVAAFVRHGGEPFSGMEKPFLFLVAFVALLIAGAGRYALDHYLRREPIRL</sequence>
<evidence type="ECO:0000256" key="3">
    <source>
        <dbReference type="ARBA" id="ARBA00022475"/>
    </source>
</evidence>
<feature type="transmembrane region" description="Helical" evidence="7">
    <location>
        <begin position="114"/>
        <end position="133"/>
    </location>
</feature>
<feature type="transmembrane region" description="Helical" evidence="7">
    <location>
        <begin position="21"/>
        <end position="41"/>
    </location>
</feature>
<proteinExistence type="inferred from homology"/>
<organism evidence="8 9">
    <name type="scientific">Rubrivirga marina</name>
    <dbReference type="NCBI Taxonomy" id="1196024"/>
    <lineage>
        <taxon>Bacteria</taxon>
        <taxon>Pseudomonadati</taxon>
        <taxon>Rhodothermota</taxon>
        <taxon>Rhodothermia</taxon>
        <taxon>Rhodothermales</taxon>
        <taxon>Rubricoccaceae</taxon>
        <taxon>Rubrivirga</taxon>
    </lineage>
</organism>
<evidence type="ECO:0000313" key="8">
    <source>
        <dbReference type="EMBL" id="PAP75532.1"/>
    </source>
</evidence>
<evidence type="ECO:0000313" key="9">
    <source>
        <dbReference type="Proteomes" id="UP000216339"/>
    </source>
</evidence>
<comment type="subcellular location">
    <subcellularLocation>
        <location evidence="1">Cell membrane</location>
        <topology evidence="1">Multi-pass membrane protein</topology>
    </subcellularLocation>
</comment>
<keyword evidence="4 7" id="KW-0812">Transmembrane</keyword>
<dbReference type="PANTHER" id="PTHR33452">
    <property type="entry name" value="OXIDOREDUCTASE CATD-RELATED"/>
    <property type="match status" value="1"/>
</dbReference>
<dbReference type="InterPro" id="IPR032808">
    <property type="entry name" value="DoxX"/>
</dbReference>
<keyword evidence="6 7" id="KW-0472">Membrane</keyword>
<dbReference type="OrthoDB" id="9813193at2"/>
<dbReference type="EMBL" id="MQWD01000001">
    <property type="protein sequence ID" value="PAP75532.1"/>
    <property type="molecule type" value="Genomic_DNA"/>
</dbReference>
<reference evidence="8 9" key="1">
    <citation type="submission" date="2016-11" db="EMBL/GenBank/DDBJ databases">
        <title>Study of marine rhodopsin-containing bacteria.</title>
        <authorList>
            <person name="Yoshizawa S."/>
            <person name="Kumagai Y."/>
            <person name="Kogure K."/>
        </authorList>
    </citation>
    <scope>NUCLEOTIDE SEQUENCE [LARGE SCALE GENOMIC DNA]</scope>
    <source>
        <strain evidence="8 9">SAORIC-28</strain>
    </source>
</reference>
<feature type="transmembrane region" description="Helical" evidence="7">
    <location>
        <begin position="86"/>
        <end position="102"/>
    </location>
</feature>
<keyword evidence="5 7" id="KW-1133">Transmembrane helix</keyword>
<comment type="similarity">
    <text evidence="2">Belongs to the DoxX family.</text>
</comment>
<dbReference type="Pfam" id="PF07681">
    <property type="entry name" value="DoxX"/>
    <property type="match status" value="1"/>
</dbReference>
<evidence type="ECO:0000256" key="7">
    <source>
        <dbReference type="SAM" id="Phobius"/>
    </source>
</evidence>
<keyword evidence="9" id="KW-1185">Reference proteome</keyword>
<evidence type="ECO:0000256" key="4">
    <source>
        <dbReference type="ARBA" id="ARBA00022692"/>
    </source>
</evidence>
<evidence type="ECO:0000256" key="6">
    <source>
        <dbReference type="ARBA" id="ARBA00023136"/>
    </source>
</evidence>
<protein>
    <submittedName>
        <fullName evidence="8">DoxD-like family protein</fullName>
    </submittedName>
</protein>
<comment type="caution">
    <text evidence="8">The sequence shown here is derived from an EMBL/GenBank/DDBJ whole genome shotgun (WGS) entry which is preliminary data.</text>
</comment>
<feature type="transmembrane region" description="Helical" evidence="7">
    <location>
        <begin position="61"/>
        <end position="79"/>
    </location>
</feature>
<evidence type="ECO:0000256" key="2">
    <source>
        <dbReference type="ARBA" id="ARBA00006679"/>
    </source>
</evidence>
<keyword evidence="3" id="KW-1003">Cell membrane</keyword>
<dbReference type="RefSeq" id="WP_095509169.1">
    <property type="nucleotide sequence ID" value="NZ_MQWD01000001.1"/>
</dbReference>
<accession>A0A271IWG3</accession>
<dbReference type="InterPro" id="IPR051907">
    <property type="entry name" value="DoxX-like_oxidoreductase"/>
</dbReference>
<gene>
    <name evidence="8" type="ORF">BSZ37_03280</name>
</gene>
<dbReference type="AlphaFoldDB" id="A0A271IWG3"/>
<evidence type="ECO:0000256" key="1">
    <source>
        <dbReference type="ARBA" id="ARBA00004651"/>
    </source>
</evidence>
<dbReference type="Proteomes" id="UP000216339">
    <property type="component" value="Unassembled WGS sequence"/>
</dbReference>
<name>A0A271IWG3_9BACT</name>
<dbReference type="PANTHER" id="PTHR33452:SF1">
    <property type="entry name" value="INNER MEMBRANE PROTEIN YPHA-RELATED"/>
    <property type="match status" value="1"/>
</dbReference>
<evidence type="ECO:0000256" key="5">
    <source>
        <dbReference type="ARBA" id="ARBA00022989"/>
    </source>
</evidence>
<dbReference type="GO" id="GO:0005886">
    <property type="term" value="C:plasma membrane"/>
    <property type="evidence" value="ECO:0007669"/>
    <property type="project" value="UniProtKB-SubCell"/>
</dbReference>